<evidence type="ECO:0000256" key="1">
    <source>
        <dbReference type="ARBA" id="ARBA00022737"/>
    </source>
</evidence>
<dbReference type="AlphaFoldDB" id="A0A131YS73"/>
<reference evidence="2" key="1">
    <citation type="journal article" date="2016" name="Ticks Tick Borne Dis.">
        <title>De novo assembly and annotation of the salivary gland transcriptome of Rhipicephalus appendiculatus male and female ticks during blood feeding.</title>
        <authorList>
            <person name="de Castro M.H."/>
            <person name="de Klerk D."/>
            <person name="Pienaar R."/>
            <person name="Latif A.A."/>
            <person name="Rees D.J."/>
            <person name="Mans B.J."/>
        </authorList>
    </citation>
    <scope>NUCLEOTIDE SEQUENCE</scope>
    <source>
        <tissue evidence="2">Salivary glands</tissue>
    </source>
</reference>
<dbReference type="InterPro" id="IPR032675">
    <property type="entry name" value="LRR_dom_sf"/>
</dbReference>
<protein>
    <recommendedName>
        <fullName evidence="3">Leucine-rich repeat-containing protein 14</fullName>
    </recommendedName>
</protein>
<accession>A0A131YS73</accession>
<keyword evidence="1" id="KW-0677">Repeat</keyword>
<dbReference type="InterPro" id="IPR050694">
    <property type="entry name" value="LRRC14/PRAME"/>
</dbReference>
<dbReference type="EMBL" id="GEDV01007175">
    <property type="protein sequence ID" value="JAP81382.1"/>
    <property type="molecule type" value="Transcribed_RNA"/>
</dbReference>
<organism evidence="2">
    <name type="scientific">Rhipicephalus appendiculatus</name>
    <name type="common">Brown ear tick</name>
    <dbReference type="NCBI Taxonomy" id="34631"/>
    <lineage>
        <taxon>Eukaryota</taxon>
        <taxon>Metazoa</taxon>
        <taxon>Ecdysozoa</taxon>
        <taxon>Arthropoda</taxon>
        <taxon>Chelicerata</taxon>
        <taxon>Arachnida</taxon>
        <taxon>Acari</taxon>
        <taxon>Parasitiformes</taxon>
        <taxon>Ixodida</taxon>
        <taxon>Ixodoidea</taxon>
        <taxon>Ixodidae</taxon>
        <taxon>Rhipicephalinae</taxon>
        <taxon>Rhipicephalus</taxon>
        <taxon>Rhipicephalus</taxon>
    </lineage>
</organism>
<evidence type="ECO:0000313" key="2">
    <source>
        <dbReference type="EMBL" id="JAP81382.1"/>
    </source>
</evidence>
<dbReference type="GO" id="GO:0005737">
    <property type="term" value="C:cytoplasm"/>
    <property type="evidence" value="ECO:0007669"/>
    <property type="project" value="TreeGrafter"/>
</dbReference>
<evidence type="ECO:0008006" key="3">
    <source>
        <dbReference type="Google" id="ProtNLM"/>
    </source>
</evidence>
<dbReference type="SUPFAM" id="SSF52047">
    <property type="entry name" value="RNI-like"/>
    <property type="match status" value="1"/>
</dbReference>
<dbReference type="PANTHER" id="PTHR14224">
    <property type="entry name" value="SIMILAR TO PREFERENTIALLY EXPRESSED ANTIGEN IN MELANOMA-LIKE 3"/>
    <property type="match status" value="1"/>
</dbReference>
<name>A0A131YS73_RHIAP</name>
<dbReference type="Gene3D" id="3.80.10.10">
    <property type="entry name" value="Ribonuclease Inhibitor"/>
    <property type="match status" value="2"/>
</dbReference>
<sequence>MSTLEYRDSPHRSPQETLYEYCWCRNVTKEVRSLKSACCDALVRDACVLLRVLPSLPVTFIPTLLARAVEDGRDRAAQLLVSFWPDSSLDLPAVVGGTCPIIHHPKRVVATTAIVRAFVELSLKGDKDDLCTLNVTGFQVGPELLEFVERKMAVFSRKDTWTSPRYLICDFFIGEPHSFDVFTSLLQHRLSKKVLLFEIRNLEVEGVGETRLLQLLEMLDSDALTGLSVAYNSLQNQGLLRISEQLRRFRGLVALDLSSNGVRRGDVRHYDYLSDTIRVMPRLRRLNIKSCRIGGYLNTLLARCSREITHLDLSACGLRQQDLRVIGHFHNLTSLLLSDNNFFNMVAELISVLLVLERLQVMHLSNCELRADGFNVLWESLRVSGSHLRSLDLTWNKLSEDNLAVIVGDLEAGWLPHLVHLLLPVPSNPSPAYFELIKRLEAANPYLKVQPDLV</sequence>
<proteinExistence type="predicted"/>
<dbReference type="PANTHER" id="PTHR14224:SF37">
    <property type="entry name" value="LEUCINE-RICH REPEAT-CONTAINING PROTEIN 14"/>
    <property type="match status" value="1"/>
</dbReference>